<protein>
    <submittedName>
        <fullName evidence="1">Putative tail fiber protein</fullName>
    </submittedName>
</protein>
<sequence>MSIRFNHASNTMTSTDTATIVIEGGTPSIPRPLRLDASSVIFPNKTLPAGEAGAVVFDTSSKSLKYHDGFQWVELLSQDEILAPVQISLTDIYNQLANRVKTVSYTSSTVPSASISGTNLNIVFPSSTSGGGTAVPGLFTSSPPGSIMQYSLSSGQSVASIREQMSGVTNGQSGRNGTAGAPYVTKTGWCFADGAYWTWNGEGGTVTKVVPNLNQNAYLKGITTSGVTKTDAVIADSGTISSTSITIPDHYHGVGSMLGLSGSQGDDVALIIGKTFNDGRVYSGAIVTGDKQKYWTTSVNGSDTRTAISTTYAIYPNGNTSSHTHNLTGIDVGHFNVAILYNIAEPSLALNQTAGDARYVLKSGDVMTGSLTIANSAAIQANDTNLVLWFRNTSGGERGAIYHSNTTNTLRFRSAGGTEMILSNTAGLTINSLVVSSQSATVAGRNVVRAINGTTADANGNVTLSITGGVVTNVRRGAEIAVNRYTLGGESFVYRCGEGQYVTGFNIWSKSGNNDEFRDMYSRPVQILIDGAWRTISDV</sequence>
<name>A0A1L2CUY2_9CAUD</name>
<accession>A0A1L2CUY2</accession>
<dbReference type="EMBL" id="KU574722">
    <property type="protein sequence ID" value="AMM43824.1"/>
    <property type="molecule type" value="Genomic_DNA"/>
</dbReference>
<dbReference type="Proteomes" id="UP000223891">
    <property type="component" value="Segment"/>
</dbReference>
<organism evidence="1 2">
    <name type="scientific">Pectobacterium phage vB_PcaM_CBB</name>
    <dbReference type="NCBI Taxonomy" id="2772511"/>
    <lineage>
        <taxon>Viruses</taxon>
        <taxon>Duplodnaviria</taxon>
        <taxon>Heunggongvirae</taxon>
        <taxon>Uroviricota</taxon>
        <taxon>Caudoviricetes</taxon>
        <taxon>Mimasvirus</taxon>
        <taxon>Mimasvirus CBB</taxon>
    </lineage>
</organism>
<gene>
    <name evidence="1" type="ORF">CBB_260</name>
</gene>
<evidence type="ECO:0000313" key="1">
    <source>
        <dbReference type="EMBL" id="AMM43824.1"/>
    </source>
</evidence>
<keyword evidence="2" id="KW-1185">Reference proteome</keyword>
<evidence type="ECO:0000313" key="2">
    <source>
        <dbReference type="Proteomes" id="UP000223891"/>
    </source>
</evidence>
<reference evidence="2" key="1">
    <citation type="submission" date="2016-01" db="EMBL/GenBank/DDBJ databases">
        <title>Isolation and Characterization of Enterobacteria phage CBB.</title>
        <authorList>
            <person name="Buttimer C.T.H."/>
            <person name="Hendrix H."/>
            <person name="Alexandre H."/>
            <person name="O'Mahony J."/>
            <person name="Lavigne R."/>
            <person name="Coffey A."/>
        </authorList>
    </citation>
    <scope>NUCLEOTIDE SEQUENCE [LARGE SCALE GENOMIC DNA]</scope>
</reference>
<proteinExistence type="predicted"/>